<dbReference type="PANTHER" id="PTHR12770">
    <property type="entry name" value="RUS1 FAMILY PROTEIN C16ORF58"/>
    <property type="match status" value="1"/>
</dbReference>
<evidence type="ECO:0000256" key="2">
    <source>
        <dbReference type="SAM" id="Phobius"/>
    </source>
</evidence>
<protein>
    <recommendedName>
        <fullName evidence="3">Protein root UVB sensitive/RUS domain-containing protein</fullName>
    </recommendedName>
</protein>
<dbReference type="Proteomes" id="UP000324705">
    <property type="component" value="Chromosome 2B"/>
</dbReference>
<evidence type="ECO:0000256" key="1">
    <source>
        <dbReference type="ARBA" id="ARBA00007558"/>
    </source>
</evidence>
<name>A0A9R1PNL7_TRITD</name>
<dbReference type="Gramene" id="TRITD2Bv1G132830.7">
    <property type="protein sequence ID" value="TRITD2Bv1G132830.7"/>
    <property type="gene ID" value="TRITD2Bv1G132830"/>
</dbReference>
<dbReference type="GO" id="GO:0009941">
    <property type="term" value="C:chloroplast envelope"/>
    <property type="evidence" value="ECO:0007669"/>
    <property type="project" value="TreeGrafter"/>
</dbReference>
<organism evidence="4 5">
    <name type="scientific">Triticum turgidum subsp. durum</name>
    <name type="common">Durum wheat</name>
    <name type="synonym">Triticum durum</name>
    <dbReference type="NCBI Taxonomy" id="4567"/>
    <lineage>
        <taxon>Eukaryota</taxon>
        <taxon>Viridiplantae</taxon>
        <taxon>Streptophyta</taxon>
        <taxon>Embryophyta</taxon>
        <taxon>Tracheophyta</taxon>
        <taxon>Spermatophyta</taxon>
        <taxon>Magnoliopsida</taxon>
        <taxon>Liliopsida</taxon>
        <taxon>Poales</taxon>
        <taxon>Poaceae</taxon>
        <taxon>BOP clade</taxon>
        <taxon>Pooideae</taxon>
        <taxon>Triticodae</taxon>
        <taxon>Triticeae</taxon>
        <taxon>Triticinae</taxon>
        <taxon>Triticum</taxon>
    </lineage>
</organism>
<keyword evidence="2" id="KW-0812">Transmembrane</keyword>
<accession>A0A9R1PNL7</accession>
<feature type="transmembrane region" description="Helical" evidence="2">
    <location>
        <begin position="20"/>
        <end position="39"/>
    </location>
</feature>
<gene>
    <name evidence="4" type="ORF">TRITD_2Bv1G132830</name>
</gene>
<dbReference type="Pfam" id="PF04884">
    <property type="entry name" value="UVB_sens_prot"/>
    <property type="match status" value="1"/>
</dbReference>
<dbReference type="GO" id="GO:0032502">
    <property type="term" value="P:developmental process"/>
    <property type="evidence" value="ECO:0007669"/>
    <property type="project" value="TreeGrafter"/>
</dbReference>
<dbReference type="InterPro" id="IPR054549">
    <property type="entry name" value="UVB_sens_RUS_dom"/>
</dbReference>
<sequence length="82" mass="8832">MVSKFVGIMLGIALANQIGSSVPLALISFAGVTVVHMYCNLKSYQSIQLRTLNPYRASKFAFFSAAILALNPPMAHLSVTKT</sequence>
<dbReference type="GO" id="GO:0010224">
    <property type="term" value="P:response to UV-B"/>
    <property type="evidence" value="ECO:0007669"/>
    <property type="project" value="TreeGrafter"/>
</dbReference>
<proteinExistence type="inferred from homology"/>
<comment type="similarity">
    <text evidence="1">Belongs to the RUS1 family.</text>
</comment>
<dbReference type="EMBL" id="LT934114">
    <property type="protein sequence ID" value="VAH46833.1"/>
    <property type="molecule type" value="Genomic_DNA"/>
</dbReference>
<dbReference type="AlphaFoldDB" id="A0A9R1PNL7"/>
<dbReference type="PANTHER" id="PTHR12770:SF22">
    <property type="entry name" value="PROTEIN ROOT UVB SENSITIVE 1, CHLOROPLASTIC"/>
    <property type="match status" value="1"/>
</dbReference>
<evidence type="ECO:0000313" key="4">
    <source>
        <dbReference type="EMBL" id="VAH46833.1"/>
    </source>
</evidence>
<keyword evidence="5" id="KW-1185">Reference proteome</keyword>
<feature type="domain" description="Protein root UVB sensitive/RUS" evidence="3">
    <location>
        <begin position="1"/>
        <end position="58"/>
    </location>
</feature>
<dbReference type="InterPro" id="IPR006968">
    <property type="entry name" value="RUS_fam"/>
</dbReference>
<evidence type="ECO:0000313" key="5">
    <source>
        <dbReference type="Proteomes" id="UP000324705"/>
    </source>
</evidence>
<evidence type="ECO:0000259" key="3">
    <source>
        <dbReference type="Pfam" id="PF04884"/>
    </source>
</evidence>
<keyword evidence="2" id="KW-1133">Transmembrane helix</keyword>
<reference evidence="4 5" key="1">
    <citation type="submission" date="2017-09" db="EMBL/GenBank/DDBJ databases">
        <authorList>
            <consortium name="International Durum Wheat Genome Sequencing Consortium (IDWGSC)"/>
            <person name="Milanesi L."/>
        </authorList>
    </citation>
    <scope>NUCLEOTIDE SEQUENCE [LARGE SCALE GENOMIC DNA]</scope>
    <source>
        <strain evidence="5">cv. Svevo</strain>
    </source>
</reference>
<feature type="transmembrane region" description="Helical" evidence="2">
    <location>
        <begin position="60"/>
        <end position="79"/>
    </location>
</feature>
<keyword evidence="2" id="KW-0472">Membrane</keyword>